<dbReference type="EnsemblFungi" id="MAPG_10115T0">
    <property type="protein sequence ID" value="MAPG_10115T0"/>
    <property type="gene ID" value="MAPG_10115"/>
</dbReference>
<feature type="region of interest" description="Disordered" evidence="1">
    <location>
        <begin position="19"/>
        <end position="38"/>
    </location>
</feature>
<evidence type="ECO:0008006" key="5">
    <source>
        <dbReference type="Google" id="ProtNLM"/>
    </source>
</evidence>
<reference evidence="4" key="2">
    <citation type="submission" date="2010-05" db="EMBL/GenBank/DDBJ databases">
        <title>The genome sequence of Magnaporthe poae strain ATCC 64411.</title>
        <authorList>
            <person name="Ma L.-J."/>
            <person name="Dead R."/>
            <person name="Young S."/>
            <person name="Zeng Q."/>
            <person name="Koehrsen M."/>
            <person name="Alvarado L."/>
            <person name="Berlin A."/>
            <person name="Chapman S.B."/>
            <person name="Chen Z."/>
            <person name="Freedman E."/>
            <person name="Gellesch M."/>
            <person name="Goldberg J."/>
            <person name="Griggs A."/>
            <person name="Gujja S."/>
            <person name="Heilman E.R."/>
            <person name="Heiman D."/>
            <person name="Hepburn T."/>
            <person name="Howarth C."/>
            <person name="Jen D."/>
            <person name="Larson L."/>
            <person name="Mehta T."/>
            <person name="Neiman D."/>
            <person name="Pearson M."/>
            <person name="Roberts A."/>
            <person name="Saif S."/>
            <person name="Shea T."/>
            <person name="Shenoy N."/>
            <person name="Sisk P."/>
            <person name="Stolte C."/>
            <person name="Sykes S."/>
            <person name="Walk T."/>
            <person name="White J."/>
            <person name="Yandava C."/>
            <person name="Haas B."/>
            <person name="Nusbaum C."/>
            <person name="Birren B."/>
        </authorList>
    </citation>
    <scope>NUCLEOTIDE SEQUENCE [LARGE SCALE GENOMIC DNA]</scope>
    <source>
        <strain evidence="4">ATCC 64411 / 73-15</strain>
    </source>
</reference>
<dbReference type="EMBL" id="ADBL01002596">
    <property type="status" value="NOT_ANNOTATED_CDS"/>
    <property type="molecule type" value="Genomic_DNA"/>
</dbReference>
<keyword evidence="4" id="KW-1185">Reference proteome</keyword>
<evidence type="ECO:0000256" key="1">
    <source>
        <dbReference type="SAM" id="MobiDB-lite"/>
    </source>
</evidence>
<sequence length="517" mass="57323">MDFSHVSHVILHLQIKRSTKQAGDKGPGIKPEDKDRHCRVGSPKHQIVVASAFPLPVPQAALGGRESLLPLSFQPAVMAGRGSHIPGFSRPVTVDFIDHHLQERHPMFVNPPVQYDPTSGQYAPITERYGPVSGQYASNSQAFALGQYVSNNQALGPPPDDGNDLPPRQDWANVNAMRFWNAIFPDAMTEFKRTKEPQGRSGTDYCIRSLDSWGEIYRRLEAARAKYQQAGGPVGWLRKVRRTVADNVTPLAGAVRIGAKAAPSDPIATPVLAAVELVLNAVKSAAHVRQQAVNAFDGLIPIFSDVELFLGTFPGDVRIRKASVDLIATTLDAIERAIGFFISNELWRGTKAVLNAIDYERNMVESLGMIKTKSSSLMEEAAKSHIHEFHMFSRETQKFRMQLAQKLQSVADGTNALNNLLTEHLAQKDRELEASRRENLHLHIMNERLRAATPSQQGWWPLPPPQPPAVGPYINPEGLRRMLDTPDLDLADLAFVNDKKGQLPERERARAEQIINT</sequence>
<reference evidence="2" key="3">
    <citation type="submission" date="2011-03" db="EMBL/GenBank/DDBJ databases">
        <title>Annotation of Magnaporthe poae ATCC 64411.</title>
        <authorList>
            <person name="Ma L.-J."/>
            <person name="Dead R."/>
            <person name="Young S.K."/>
            <person name="Zeng Q."/>
            <person name="Gargeya S."/>
            <person name="Fitzgerald M."/>
            <person name="Haas B."/>
            <person name="Abouelleil A."/>
            <person name="Alvarado L."/>
            <person name="Arachchi H.M."/>
            <person name="Berlin A."/>
            <person name="Brown A."/>
            <person name="Chapman S.B."/>
            <person name="Chen Z."/>
            <person name="Dunbar C."/>
            <person name="Freedman E."/>
            <person name="Gearin G."/>
            <person name="Gellesch M."/>
            <person name="Goldberg J."/>
            <person name="Griggs A."/>
            <person name="Gujja S."/>
            <person name="Heiman D."/>
            <person name="Howarth C."/>
            <person name="Larson L."/>
            <person name="Lui A."/>
            <person name="MacDonald P.J.P."/>
            <person name="Mehta T."/>
            <person name="Montmayeur A."/>
            <person name="Murphy C."/>
            <person name="Neiman D."/>
            <person name="Pearson M."/>
            <person name="Priest M."/>
            <person name="Roberts A."/>
            <person name="Saif S."/>
            <person name="Shea T."/>
            <person name="Shenoy N."/>
            <person name="Sisk P."/>
            <person name="Stolte C."/>
            <person name="Sykes S."/>
            <person name="Yandava C."/>
            <person name="Wortman J."/>
            <person name="Nusbaum C."/>
            <person name="Birren B."/>
        </authorList>
    </citation>
    <scope>NUCLEOTIDE SEQUENCE</scope>
    <source>
        <strain evidence="2">ATCC 64411</strain>
    </source>
</reference>
<evidence type="ECO:0000313" key="2">
    <source>
        <dbReference type="EMBL" id="KLU91597.1"/>
    </source>
</evidence>
<protein>
    <recommendedName>
        <fullName evidence="5">Fungal STAND N-terminal Goodbye domain-containing protein</fullName>
    </recommendedName>
</protein>
<dbReference type="eggNOG" id="ENOG502SHRF">
    <property type="taxonomic scope" value="Eukaryota"/>
</dbReference>
<dbReference type="AlphaFoldDB" id="A0A0C4EBR0"/>
<evidence type="ECO:0000313" key="4">
    <source>
        <dbReference type="Proteomes" id="UP000011715"/>
    </source>
</evidence>
<name>A0A0C4EBR0_MAGP6</name>
<organism evidence="3 4">
    <name type="scientific">Magnaporthiopsis poae (strain ATCC 64411 / 73-15)</name>
    <name type="common">Kentucky bluegrass fungus</name>
    <name type="synonym">Magnaporthe poae</name>
    <dbReference type="NCBI Taxonomy" id="644358"/>
    <lineage>
        <taxon>Eukaryota</taxon>
        <taxon>Fungi</taxon>
        <taxon>Dikarya</taxon>
        <taxon>Ascomycota</taxon>
        <taxon>Pezizomycotina</taxon>
        <taxon>Sordariomycetes</taxon>
        <taxon>Sordariomycetidae</taxon>
        <taxon>Magnaporthales</taxon>
        <taxon>Magnaporthaceae</taxon>
        <taxon>Magnaporthiopsis</taxon>
    </lineage>
</organism>
<dbReference type="EMBL" id="GL876977">
    <property type="protein sequence ID" value="KLU91597.1"/>
    <property type="molecule type" value="Genomic_DNA"/>
</dbReference>
<dbReference type="STRING" id="644358.A0A0C4EBR0"/>
<dbReference type="Proteomes" id="UP000011715">
    <property type="component" value="Unassembled WGS sequence"/>
</dbReference>
<dbReference type="PANTHER" id="PTHR40619:SF3">
    <property type="entry name" value="FUNGAL STAND N-TERMINAL GOODBYE DOMAIN-CONTAINING PROTEIN"/>
    <property type="match status" value="1"/>
</dbReference>
<reference evidence="2" key="1">
    <citation type="submission" date="2010-05" db="EMBL/GenBank/DDBJ databases">
        <title>The Genome Sequence of Magnaporthe poae strain ATCC 64411.</title>
        <authorList>
            <consortium name="The Broad Institute Genome Sequencing Platform"/>
            <consortium name="Broad Institute Genome Sequencing Center for Infectious Disease"/>
            <person name="Ma L.-J."/>
            <person name="Dead R."/>
            <person name="Young S."/>
            <person name="Zeng Q."/>
            <person name="Koehrsen M."/>
            <person name="Alvarado L."/>
            <person name="Berlin A."/>
            <person name="Chapman S.B."/>
            <person name="Chen Z."/>
            <person name="Freedman E."/>
            <person name="Gellesch M."/>
            <person name="Goldberg J."/>
            <person name="Griggs A."/>
            <person name="Gujja S."/>
            <person name="Heilman E.R."/>
            <person name="Heiman D."/>
            <person name="Hepburn T."/>
            <person name="Howarth C."/>
            <person name="Jen D."/>
            <person name="Larson L."/>
            <person name="Mehta T."/>
            <person name="Neiman D."/>
            <person name="Pearson M."/>
            <person name="Roberts A."/>
            <person name="Saif S."/>
            <person name="Shea T."/>
            <person name="Shenoy N."/>
            <person name="Sisk P."/>
            <person name="Stolte C."/>
            <person name="Sykes S."/>
            <person name="Walk T."/>
            <person name="White J."/>
            <person name="Yandava C."/>
            <person name="Haas B."/>
            <person name="Nusbaum C."/>
            <person name="Birren B."/>
        </authorList>
    </citation>
    <scope>NUCLEOTIDE SEQUENCE</scope>
    <source>
        <strain evidence="2">ATCC 64411</strain>
    </source>
</reference>
<dbReference type="OrthoDB" id="4582033at2759"/>
<evidence type="ECO:0000313" key="3">
    <source>
        <dbReference type="EnsemblFungi" id="MAPG_10115T0"/>
    </source>
</evidence>
<accession>A0A0C4EBR0</accession>
<dbReference type="PANTHER" id="PTHR40619">
    <property type="entry name" value="FUNGAL STAND N-TERMINAL GOODBYE DOMAIN-CONTAINING PROTEIN"/>
    <property type="match status" value="1"/>
</dbReference>
<reference evidence="3" key="4">
    <citation type="journal article" date="2015" name="G3 (Bethesda)">
        <title>Genome sequences of three phytopathogenic species of the Magnaporthaceae family of fungi.</title>
        <authorList>
            <person name="Okagaki L.H."/>
            <person name="Nunes C.C."/>
            <person name="Sailsbery J."/>
            <person name="Clay B."/>
            <person name="Brown D."/>
            <person name="John T."/>
            <person name="Oh Y."/>
            <person name="Young N."/>
            <person name="Fitzgerald M."/>
            <person name="Haas B.J."/>
            <person name="Zeng Q."/>
            <person name="Young S."/>
            <person name="Adiconis X."/>
            <person name="Fan L."/>
            <person name="Levin J.Z."/>
            <person name="Mitchell T.K."/>
            <person name="Okubara P.A."/>
            <person name="Farman M.L."/>
            <person name="Kohn L.M."/>
            <person name="Birren B."/>
            <person name="Ma L.-J."/>
            <person name="Dean R.A."/>
        </authorList>
    </citation>
    <scope>NUCLEOTIDE SEQUENCE</scope>
    <source>
        <strain evidence="3">ATCC 64411 / 73-15</strain>
    </source>
</reference>
<proteinExistence type="predicted"/>
<dbReference type="VEuPathDB" id="FungiDB:MAPG_10115"/>
<reference evidence="3" key="5">
    <citation type="submission" date="2015-06" db="UniProtKB">
        <authorList>
            <consortium name="EnsemblFungi"/>
        </authorList>
    </citation>
    <scope>IDENTIFICATION</scope>
    <source>
        <strain evidence="3">ATCC 64411</strain>
    </source>
</reference>
<gene>
    <name evidence="2" type="ORF">MAPG_10115</name>
</gene>